<dbReference type="EMBL" id="JBHTOD010000009">
    <property type="protein sequence ID" value="MFD1456297.1"/>
    <property type="molecule type" value="Genomic_DNA"/>
</dbReference>
<dbReference type="RefSeq" id="WP_203646363.1">
    <property type="nucleotide sequence ID" value="NZ_BOLN01000009.1"/>
</dbReference>
<sequence>MKFRSWLGLFLGLSLLGVGGVSGCADADYDQALKTAPQGISLDNIFTPGTTSNNQASVVSATNPNVSGTQAAKINNGKKQFGALWSTTDNVFDLTRNQSASMWLYFGNTGKKAADGMAFVLQNDDKGLAATPTFGKNISGETLGVWGVDTDKKQTTPDKLAATAIQNSWALEFDTHLNTSTNYGNTGDADSFDVGIAGPHIANNYPAAVDSYQMVRTSTLIPIYSVGYYATQDHAGVLKGDYTLLSNGSWHHLTLDWQAKSQQMTYTFNDKDPVTGKGQSGVSESANLDLTEIDPKGTGQVRWGFTGATGDSYENNLVVMEEVPGLVDAQATATLTDTTTGKEIGDGDVMKGQDSFKLDYQLDYLTGKQSWQDVQAHLQVPEYLDVTAGKITYADGTSTVVDVSQLTENQLTVKLTQALSASNRTAHVTLMGKAANLTAPVTVDATASGFSAVNGVVSAETPVFTLNPTLELMAASLSGSSGQVEPGEDATMKGLVVVPEGVDLANRDMTIHSTLNGKAQADFKIPDGTDPSSGRFDVTVAAADLQSGKNTLVTTVEDPYGNVSNAVTYTITVNRQLVFNTVAEKSSFENTTLTGTQQKVKRTLDWQVEILDTREAGAKWALQVTSTDFTREDGQKLAGSLSYYDGDDRTPISDTPIAVSQGEATGNDDLTNVIDDWDEDNGLLLEVNSAALQGKYSGTVTWSLNNVPE</sequence>
<dbReference type="PROSITE" id="PS51257">
    <property type="entry name" value="PROKAR_LIPOPROTEIN"/>
    <property type="match status" value="1"/>
</dbReference>
<organism evidence="2 3">
    <name type="scientific">Levilactobacillus lanxiensis</name>
    <dbReference type="NCBI Taxonomy" id="2799568"/>
    <lineage>
        <taxon>Bacteria</taxon>
        <taxon>Bacillati</taxon>
        <taxon>Bacillota</taxon>
        <taxon>Bacilli</taxon>
        <taxon>Lactobacillales</taxon>
        <taxon>Lactobacillaceae</taxon>
        <taxon>Levilactobacillus</taxon>
    </lineage>
</organism>
<dbReference type="Proteomes" id="UP001597189">
    <property type="component" value="Unassembled WGS sequence"/>
</dbReference>
<comment type="caution">
    <text evidence="2">The sequence shown here is derived from an EMBL/GenBank/DDBJ whole genome shotgun (WGS) entry which is preliminary data.</text>
</comment>
<evidence type="ECO:0008006" key="4">
    <source>
        <dbReference type="Google" id="ProtNLM"/>
    </source>
</evidence>
<evidence type="ECO:0000313" key="3">
    <source>
        <dbReference type="Proteomes" id="UP001597189"/>
    </source>
</evidence>
<proteinExistence type="predicted"/>
<dbReference type="SUPFAM" id="SSF49899">
    <property type="entry name" value="Concanavalin A-like lectins/glucanases"/>
    <property type="match status" value="1"/>
</dbReference>
<evidence type="ECO:0000256" key="1">
    <source>
        <dbReference type="SAM" id="SignalP"/>
    </source>
</evidence>
<dbReference type="InterPro" id="IPR013320">
    <property type="entry name" value="ConA-like_dom_sf"/>
</dbReference>
<feature type="chain" id="PRO_5046675951" description="WxL domain-containing protein" evidence="1">
    <location>
        <begin position="28"/>
        <end position="709"/>
    </location>
</feature>
<name>A0ABW4D8V6_9LACO</name>
<protein>
    <recommendedName>
        <fullName evidence="4">WxL domain-containing protein</fullName>
    </recommendedName>
</protein>
<evidence type="ECO:0000313" key="2">
    <source>
        <dbReference type="EMBL" id="MFD1456297.1"/>
    </source>
</evidence>
<keyword evidence="3" id="KW-1185">Reference proteome</keyword>
<feature type="signal peptide" evidence="1">
    <location>
        <begin position="1"/>
        <end position="27"/>
    </location>
</feature>
<gene>
    <name evidence="2" type="ORF">ACFQ44_11565</name>
</gene>
<accession>A0ABW4D8V6</accession>
<dbReference type="Gene3D" id="2.60.120.200">
    <property type="match status" value="1"/>
</dbReference>
<keyword evidence="1" id="KW-0732">Signal</keyword>
<reference evidence="3" key="1">
    <citation type="journal article" date="2019" name="Int. J. Syst. Evol. Microbiol.">
        <title>The Global Catalogue of Microorganisms (GCM) 10K type strain sequencing project: providing services to taxonomists for standard genome sequencing and annotation.</title>
        <authorList>
            <consortium name="The Broad Institute Genomics Platform"/>
            <consortium name="The Broad Institute Genome Sequencing Center for Infectious Disease"/>
            <person name="Wu L."/>
            <person name="Ma J."/>
        </authorList>
    </citation>
    <scope>NUCLEOTIDE SEQUENCE [LARGE SCALE GENOMIC DNA]</scope>
    <source>
        <strain evidence="3">CCM 8979</strain>
    </source>
</reference>